<organism evidence="2 3">
    <name type="scientific">Ferrovibrio terrae</name>
    <dbReference type="NCBI Taxonomy" id="2594003"/>
    <lineage>
        <taxon>Bacteria</taxon>
        <taxon>Pseudomonadati</taxon>
        <taxon>Pseudomonadota</taxon>
        <taxon>Alphaproteobacteria</taxon>
        <taxon>Rhodospirillales</taxon>
        <taxon>Rhodospirillaceae</taxon>
        <taxon>Ferrovibrio</taxon>
    </lineage>
</organism>
<reference evidence="2 3" key="1">
    <citation type="submission" date="2019-07" db="EMBL/GenBank/DDBJ databases">
        <title>Genome sequencing for Ferrovibrio sp. K5.</title>
        <authorList>
            <person name="Park S.-J."/>
        </authorList>
    </citation>
    <scope>NUCLEOTIDE SEQUENCE [LARGE SCALE GENOMIC DNA]</scope>
    <source>
        <strain evidence="2 3">K5</strain>
    </source>
</reference>
<dbReference type="PIRSF" id="PIRSF010312">
    <property type="entry name" value="Sulphur_oxidation_SoxY"/>
    <property type="match status" value="1"/>
</dbReference>
<dbReference type="Proteomes" id="UP000317496">
    <property type="component" value="Chromosome"/>
</dbReference>
<dbReference type="RefSeq" id="WP_144069126.1">
    <property type="nucleotide sequence ID" value="NZ_CP041636.1"/>
</dbReference>
<name>A0A516H325_9PROT</name>
<dbReference type="InterPro" id="IPR032711">
    <property type="entry name" value="SoxY"/>
</dbReference>
<protein>
    <submittedName>
        <fullName evidence="2">Thiosulfate oxidation carrier protein SoxY</fullName>
    </submittedName>
</protein>
<evidence type="ECO:0000313" key="3">
    <source>
        <dbReference type="Proteomes" id="UP000317496"/>
    </source>
</evidence>
<dbReference type="InterPro" id="IPR016568">
    <property type="entry name" value="Sulphur_oxidation_SoxY"/>
</dbReference>
<dbReference type="KEGG" id="fer:FNB15_13070"/>
<dbReference type="OrthoDB" id="9804570at2"/>
<dbReference type="EMBL" id="CP041636">
    <property type="protein sequence ID" value="QDO98145.1"/>
    <property type="molecule type" value="Genomic_DNA"/>
</dbReference>
<gene>
    <name evidence="2" type="primary">soxY</name>
    <name evidence="2" type="ORF">FNB15_13070</name>
</gene>
<keyword evidence="3" id="KW-1185">Reference proteome</keyword>
<sequence>MTSLLHLPRRSRGLNRRQAFAAIGTACAFAPVAAEATPEAARKLLGDLIKVAPKAGKVRIDAPEIAENGNTVPVTVTVDSPMSPTDYVRAIHVIADRNPQPGVASFMLGPDNGKAEVQLRMRMAESQNVIVVAEMSDGSAWTATREVKVTIGGCST</sequence>
<dbReference type="Pfam" id="PF13501">
    <property type="entry name" value="SoxY"/>
    <property type="match status" value="1"/>
</dbReference>
<dbReference type="InterPro" id="IPR038162">
    <property type="entry name" value="SoxY_sf"/>
</dbReference>
<dbReference type="AlphaFoldDB" id="A0A516H325"/>
<proteinExistence type="predicted"/>
<dbReference type="NCBIfam" id="TIGR04488">
    <property type="entry name" value="SoxY_true_GGCGG"/>
    <property type="match status" value="1"/>
</dbReference>
<dbReference type="Gene3D" id="2.60.40.2470">
    <property type="entry name" value="SoxY domain"/>
    <property type="match status" value="1"/>
</dbReference>
<evidence type="ECO:0000313" key="2">
    <source>
        <dbReference type="EMBL" id="QDO98145.1"/>
    </source>
</evidence>
<evidence type="ECO:0000259" key="1">
    <source>
        <dbReference type="Pfam" id="PF13501"/>
    </source>
</evidence>
<accession>A0A516H325</accession>
<feature type="domain" description="Ig-like SoxY" evidence="1">
    <location>
        <begin position="50"/>
        <end position="154"/>
    </location>
</feature>